<dbReference type="EMBL" id="JAGSOJ010000004">
    <property type="protein sequence ID" value="MCM1991660.1"/>
    <property type="molecule type" value="Genomic_DNA"/>
</dbReference>
<accession>A0A9J6P5Y7</accession>
<dbReference type="Gene3D" id="1.10.10.10">
    <property type="entry name" value="Winged helix-like DNA-binding domain superfamily/Winged helix DNA-binding domain"/>
    <property type="match status" value="1"/>
</dbReference>
<evidence type="ECO:0000256" key="9">
    <source>
        <dbReference type="ARBA" id="ARBA00024867"/>
    </source>
</evidence>
<sequence>MIKVLIVEDDPMVSMINERFLKKVEGFELSGIVNSIEKAKDAILIYKPDLLLLDIFFPQGKGTDLLRWVRSENIKCDAILITADRNTETVEEAFRYGVVDYLVKPFVFKRFKESLIQFKNRKCSFEDNENIEQETIDRYIFKEKNFESEQIDDISDMKGFNQRTYEKVLEGIYDMGDENFTAQQIAENIGVSRITARRYLDYLEKEKKLEVEMEYGKVGRPKNKYKLKTED</sequence>
<dbReference type="Proteomes" id="UP001056429">
    <property type="component" value="Unassembled WGS sequence"/>
</dbReference>
<protein>
    <recommendedName>
        <fullName evidence="10">Transcriptional regulatory protein</fullName>
    </recommendedName>
</protein>
<evidence type="ECO:0000256" key="7">
    <source>
        <dbReference type="ARBA" id="ARBA00023159"/>
    </source>
</evidence>
<gene>
    <name evidence="13" type="ORF">KDK92_18135</name>
</gene>
<keyword evidence="6 10" id="KW-0238">DNA-binding</keyword>
<evidence type="ECO:0000259" key="12">
    <source>
        <dbReference type="PROSITE" id="PS50110"/>
    </source>
</evidence>
<evidence type="ECO:0000256" key="3">
    <source>
        <dbReference type="ARBA" id="ARBA00022553"/>
    </source>
</evidence>
<evidence type="ECO:0000313" key="13">
    <source>
        <dbReference type="EMBL" id="MCM1991660.1"/>
    </source>
</evidence>
<dbReference type="GO" id="GO:0003700">
    <property type="term" value="F:DNA-binding transcription factor activity"/>
    <property type="evidence" value="ECO:0007669"/>
    <property type="project" value="InterPro"/>
</dbReference>
<evidence type="ECO:0000256" key="5">
    <source>
        <dbReference type="ARBA" id="ARBA00023015"/>
    </source>
</evidence>
<keyword evidence="3 11" id="KW-0597">Phosphoprotein</keyword>
<dbReference type="InterPro" id="IPR036390">
    <property type="entry name" value="WH_DNA-bd_sf"/>
</dbReference>
<evidence type="ECO:0000256" key="4">
    <source>
        <dbReference type="ARBA" id="ARBA00023012"/>
    </source>
</evidence>
<dbReference type="PROSITE" id="PS50110">
    <property type="entry name" value="RESPONSE_REGULATORY"/>
    <property type="match status" value="1"/>
</dbReference>
<evidence type="ECO:0000256" key="11">
    <source>
        <dbReference type="PROSITE-ProRule" id="PRU00169"/>
    </source>
</evidence>
<dbReference type="InterPro" id="IPR051271">
    <property type="entry name" value="2C-system_Tx_regulators"/>
</dbReference>
<dbReference type="InterPro" id="IPR036388">
    <property type="entry name" value="WH-like_DNA-bd_sf"/>
</dbReference>
<dbReference type="GO" id="GO:0003677">
    <property type="term" value="F:DNA binding"/>
    <property type="evidence" value="ECO:0007669"/>
    <property type="project" value="UniProtKB-KW"/>
</dbReference>
<feature type="modified residue" description="4-aspartylphosphate" evidence="11">
    <location>
        <position position="54"/>
    </location>
</feature>
<dbReference type="InterPro" id="IPR048714">
    <property type="entry name" value="DpiA-like_HTH"/>
</dbReference>
<comment type="subcellular location">
    <subcellularLocation>
        <location evidence="1 10">Cytoplasm</location>
    </subcellularLocation>
</comment>
<dbReference type="SUPFAM" id="SSF46785">
    <property type="entry name" value="Winged helix' DNA-binding domain"/>
    <property type="match status" value="1"/>
</dbReference>
<reference evidence="13" key="2">
    <citation type="submission" date="2021-04" db="EMBL/GenBank/DDBJ databases">
        <authorList>
            <person name="Dong X."/>
        </authorList>
    </citation>
    <scope>NUCLEOTIDE SEQUENCE</scope>
    <source>
        <strain evidence="13">ZWT</strain>
    </source>
</reference>
<name>A0A9J6P5Y7_9CLOT</name>
<keyword evidence="7 10" id="KW-0010">Activator</keyword>
<dbReference type="RefSeq" id="WP_250860803.1">
    <property type="nucleotide sequence ID" value="NZ_JAGSOJ010000004.1"/>
</dbReference>
<evidence type="ECO:0000256" key="6">
    <source>
        <dbReference type="ARBA" id="ARBA00023125"/>
    </source>
</evidence>
<dbReference type="Pfam" id="PF00072">
    <property type="entry name" value="Response_reg"/>
    <property type="match status" value="1"/>
</dbReference>
<keyword evidence="4 10" id="KW-0902">Two-component regulatory system</keyword>
<dbReference type="InterPro" id="IPR011006">
    <property type="entry name" value="CheY-like_superfamily"/>
</dbReference>
<evidence type="ECO:0000256" key="2">
    <source>
        <dbReference type="ARBA" id="ARBA00022490"/>
    </source>
</evidence>
<dbReference type="Gene3D" id="3.40.50.2300">
    <property type="match status" value="1"/>
</dbReference>
<dbReference type="AlphaFoldDB" id="A0A9J6P5Y7"/>
<evidence type="ECO:0000256" key="1">
    <source>
        <dbReference type="ARBA" id="ARBA00004496"/>
    </source>
</evidence>
<keyword evidence="14" id="KW-1185">Reference proteome</keyword>
<evidence type="ECO:0000256" key="8">
    <source>
        <dbReference type="ARBA" id="ARBA00023163"/>
    </source>
</evidence>
<dbReference type="PIRSF" id="PIRSF006171">
    <property type="entry name" value="RR_citrat_malat"/>
    <property type="match status" value="1"/>
</dbReference>
<dbReference type="CDD" id="cd19925">
    <property type="entry name" value="REC_citrate_TCS"/>
    <property type="match status" value="1"/>
</dbReference>
<dbReference type="InterPro" id="IPR024187">
    <property type="entry name" value="Sig_transdc_resp-reg_cit/mal"/>
</dbReference>
<keyword evidence="5 10" id="KW-0805">Transcription regulation</keyword>
<dbReference type="SUPFAM" id="SSF52172">
    <property type="entry name" value="CheY-like"/>
    <property type="match status" value="1"/>
</dbReference>
<dbReference type="PANTHER" id="PTHR45526">
    <property type="entry name" value="TRANSCRIPTIONAL REGULATORY PROTEIN DPIA"/>
    <property type="match status" value="1"/>
</dbReference>
<dbReference type="Pfam" id="PF20714">
    <property type="entry name" value="HTH_64"/>
    <property type="match status" value="1"/>
</dbReference>
<dbReference type="GO" id="GO:0005737">
    <property type="term" value="C:cytoplasm"/>
    <property type="evidence" value="ECO:0007669"/>
    <property type="project" value="UniProtKB-SubCell"/>
</dbReference>
<dbReference type="GO" id="GO:0000156">
    <property type="term" value="F:phosphorelay response regulator activity"/>
    <property type="evidence" value="ECO:0007669"/>
    <property type="project" value="TreeGrafter"/>
</dbReference>
<dbReference type="SMART" id="SM00448">
    <property type="entry name" value="REC"/>
    <property type="match status" value="1"/>
</dbReference>
<proteinExistence type="predicted"/>
<reference evidence="13" key="1">
    <citation type="journal article" date="2021" name="mSystems">
        <title>Bacteria and Archaea Synergistically Convert Glycine Betaine to Biogenic Methane in the Formosa Cold Seep of the South China Sea.</title>
        <authorList>
            <person name="Li L."/>
            <person name="Zhang W."/>
            <person name="Zhang S."/>
            <person name="Song L."/>
            <person name="Sun Q."/>
            <person name="Zhang H."/>
            <person name="Xiang H."/>
            <person name="Dong X."/>
        </authorList>
    </citation>
    <scope>NUCLEOTIDE SEQUENCE</scope>
    <source>
        <strain evidence="13">ZWT</strain>
    </source>
</reference>
<dbReference type="InterPro" id="IPR001789">
    <property type="entry name" value="Sig_transdc_resp-reg_receiver"/>
</dbReference>
<feature type="domain" description="Response regulatory" evidence="12">
    <location>
        <begin position="3"/>
        <end position="119"/>
    </location>
</feature>
<evidence type="ECO:0000313" key="14">
    <source>
        <dbReference type="Proteomes" id="UP001056429"/>
    </source>
</evidence>
<organism evidence="13 14">
    <name type="scientific">Oceanirhabdus seepicola</name>
    <dbReference type="NCBI Taxonomy" id="2828781"/>
    <lineage>
        <taxon>Bacteria</taxon>
        <taxon>Bacillati</taxon>
        <taxon>Bacillota</taxon>
        <taxon>Clostridia</taxon>
        <taxon>Eubacteriales</taxon>
        <taxon>Clostridiaceae</taxon>
        <taxon>Oceanirhabdus</taxon>
    </lineage>
</organism>
<keyword evidence="2 10" id="KW-0963">Cytoplasm</keyword>
<evidence type="ECO:0000256" key="10">
    <source>
        <dbReference type="PIRNR" id="PIRNR006171"/>
    </source>
</evidence>
<comment type="caution">
    <text evidence="13">The sequence shown here is derived from an EMBL/GenBank/DDBJ whole genome shotgun (WGS) entry which is preliminary data.</text>
</comment>
<dbReference type="PANTHER" id="PTHR45526:SF1">
    <property type="entry name" value="TRANSCRIPTIONAL REGULATORY PROTEIN DCUR-RELATED"/>
    <property type="match status" value="1"/>
</dbReference>
<comment type="function">
    <text evidence="9">May play the central regulatory role in sporulation. It may be an element of the effector pathway responsible for the activation of sporulation genes in response to nutritional stress. Spo0A may act in concert with spo0H (a sigma factor) to control the expression of some genes that are critical to the sporulation process.</text>
</comment>
<keyword evidence="8 10" id="KW-0804">Transcription</keyword>